<dbReference type="Proteomes" id="UP000031967">
    <property type="component" value="Unassembled WGS sequence"/>
</dbReference>
<name>A0ABR5AC71_9BACL</name>
<reference evidence="1 2" key="1">
    <citation type="submission" date="2014-12" db="EMBL/GenBank/DDBJ databases">
        <title>Draft genome sequence of Paenibacillus kamchatkensis strain B-2647.</title>
        <authorList>
            <person name="Karlyshev A.V."/>
            <person name="Kudryashova E.B."/>
        </authorList>
    </citation>
    <scope>NUCLEOTIDE SEQUENCE [LARGE SCALE GENOMIC DNA]</scope>
    <source>
        <strain evidence="1 2">VKM B-2647</strain>
    </source>
</reference>
<evidence type="ECO:0008006" key="3">
    <source>
        <dbReference type="Google" id="ProtNLM"/>
    </source>
</evidence>
<accession>A0ABR5AC71</accession>
<proteinExistence type="predicted"/>
<evidence type="ECO:0000313" key="1">
    <source>
        <dbReference type="EMBL" id="KIL38497.1"/>
    </source>
</evidence>
<gene>
    <name evidence="1" type="ORF">SD70_26025</name>
</gene>
<protein>
    <recommendedName>
        <fullName evidence="3">Restriction endonuclease</fullName>
    </recommendedName>
</protein>
<organism evidence="1 2">
    <name type="scientific">Gordoniibacillus kamchatkensis</name>
    <dbReference type="NCBI Taxonomy" id="1590651"/>
    <lineage>
        <taxon>Bacteria</taxon>
        <taxon>Bacillati</taxon>
        <taxon>Bacillota</taxon>
        <taxon>Bacilli</taxon>
        <taxon>Bacillales</taxon>
        <taxon>Paenibacillaceae</taxon>
        <taxon>Gordoniibacillus</taxon>
    </lineage>
</organism>
<sequence length="264" mass="30722">MQHEIKSKMPEWIWSDANFSMCLSNDIDSFFSATLLKKIKNWNISHFYDFSSIYKSNQQPKGEKLIGVDIALEGNAYCFDNHVTLLNAGDTPNPNSCNINNILNITRDNYFQKYCMGTNMLILSLFSVFDLKSLSDDQKIFLWCVDVSYKGHYSNYENDRNAHSTYIEILQLEPIADVFDRYSPDDFRQFIKEYLLFENIKVNEAGRLTTGIRLDLVQKLFPELELSLPEEKFIKTHSFKLGKANLPQNKKLFKGENKRLFSSP</sequence>
<comment type="caution">
    <text evidence="1">The sequence shown here is derived from an EMBL/GenBank/DDBJ whole genome shotgun (WGS) entry which is preliminary data.</text>
</comment>
<keyword evidence="2" id="KW-1185">Reference proteome</keyword>
<evidence type="ECO:0000313" key="2">
    <source>
        <dbReference type="Proteomes" id="UP000031967"/>
    </source>
</evidence>
<dbReference type="EMBL" id="JXAK01000059">
    <property type="protein sequence ID" value="KIL38497.1"/>
    <property type="molecule type" value="Genomic_DNA"/>
</dbReference>